<dbReference type="GO" id="GO:0044780">
    <property type="term" value="P:bacterial-type flagellum assembly"/>
    <property type="evidence" value="ECO:0007669"/>
    <property type="project" value="InterPro"/>
</dbReference>
<keyword evidence="5 7" id="KW-0964">Secreted</keyword>
<protein>
    <recommendedName>
        <fullName evidence="4 7">Flagellar hook-associated protein 1</fullName>
        <shortName evidence="7">HAP1</shortName>
    </recommendedName>
</protein>
<dbReference type="EMBL" id="JASVWL010000003">
    <property type="protein sequence ID" value="MDL5354485.1"/>
    <property type="molecule type" value="Genomic_DNA"/>
</dbReference>
<dbReference type="GO" id="GO:0009424">
    <property type="term" value="C:bacterial-type flagellum hook"/>
    <property type="evidence" value="ECO:0007669"/>
    <property type="project" value="UniProtKB-UniRule"/>
</dbReference>
<dbReference type="PRINTS" id="PR01005">
    <property type="entry name" value="FLGHOOKAP1"/>
</dbReference>
<comment type="similarity">
    <text evidence="3 7">Belongs to the flagella basal body rod proteins family.</text>
</comment>
<dbReference type="Pfam" id="PF00460">
    <property type="entry name" value="Flg_bb_rod"/>
    <property type="match status" value="1"/>
</dbReference>
<dbReference type="InterPro" id="IPR010930">
    <property type="entry name" value="Flg_bb/hook_C_dom"/>
</dbReference>
<evidence type="ECO:0000259" key="8">
    <source>
        <dbReference type="Pfam" id="PF00460"/>
    </source>
</evidence>
<evidence type="ECO:0000256" key="1">
    <source>
        <dbReference type="ARBA" id="ARBA00004365"/>
    </source>
</evidence>
<dbReference type="InterPro" id="IPR001444">
    <property type="entry name" value="Flag_bb_rod_N"/>
</dbReference>
<accession>A0AAW7CX24</accession>
<dbReference type="GeneID" id="83612101"/>
<name>A0AAW7CX24_9GAMM</name>
<dbReference type="Pfam" id="PF21158">
    <property type="entry name" value="flgK_1st_1"/>
    <property type="match status" value="1"/>
</dbReference>
<dbReference type="AlphaFoldDB" id="A0AAW7CX24"/>
<comment type="subcellular location">
    <subcellularLocation>
        <location evidence="1 7">Bacterial flagellum</location>
    </subcellularLocation>
    <subcellularLocation>
        <location evidence="2 7">Secreted</location>
    </subcellularLocation>
</comment>
<dbReference type="PANTHER" id="PTHR30033:SF1">
    <property type="entry name" value="FLAGELLAR HOOK-ASSOCIATED PROTEIN 1"/>
    <property type="match status" value="1"/>
</dbReference>
<evidence type="ECO:0000256" key="2">
    <source>
        <dbReference type="ARBA" id="ARBA00004613"/>
    </source>
</evidence>
<evidence type="ECO:0000259" key="10">
    <source>
        <dbReference type="Pfam" id="PF21158"/>
    </source>
</evidence>
<evidence type="ECO:0000256" key="7">
    <source>
        <dbReference type="RuleBase" id="RU362065"/>
    </source>
</evidence>
<organism evidence="12 13">
    <name type="scientific">Proteus faecis</name>
    <dbReference type="NCBI Taxonomy" id="2050967"/>
    <lineage>
        <taxon>Bacteria</taxon>
        <taxon>Pseudomonadati</taxon>
        <taxon>Pseudomonadota</taxon>
        <taxon>Gammaproteobacteria</taxon>
        <taxon>Enterobacterales</taxon>
        <taxon>Morganellaceae</taxon>
        <taxon>Proteus</taxon>
    </lineage>
</organism>
<dbReference type="PROSITE" id="PS00588">
    <property type="entry name" value="FLAGELLA_BB_ROD"/>
    <property type="match status" value="1"/>
</dbReference>
<evidence type="ECO:0000259" key="11">
    <source>
        <dbReference type="Pfam" id="PF22638"/>
    </source>
</evidence>
<dbReference type="SUPFAM" id="SSF64518">
    <property type="entry name" value="Phase 1 flagellin"/>
    <property type="match status" value="1"/>
</dbReference>
<keyword evidence="12" id="KW-0282">Flagellum</keyword>
<dbReference type="InterPro" id="IPR049119">
    <property type="entry name" value="FlgK_D2-like"/>
</dbReference>
<dbReference type="NCBIfam" id="TIGR02492">
    <property type="entry name" value="flgK_ends"/>
    <property type="match status" value="1"/>
</dbReference>
<sequence length="551" mass="59897">MSNSLINTAMSGLNAAQAAMSTVSNNIANQNVKWYNRQMTVFNENSGTMTGNGYIGNGVNVSRIHREYNEFLAGQMNRAMSKQSALNSYTQNISQINDLLADKGNDVSSAIDEFFTSLPNVTNNAEDNPARTTVIGKAEAMVNMFAKADQSLRDLEKDINSQVTNTSKNINEYTKQIAKLNNEISRSKGFNGADPNDLLDQRDRLIQELNTLVDVQVTQQDGGFVNVTFANGLPLVSGTRSYEVSAIPSNKNSERLVLGYSNGIDEIREVDAKRIKGGELGGAYRSREEVLDPSRNQLNQLALVLGDQFNKQHEQGFDLDGKKGEEFFKIGGAHIMPNGKNKGDATFDVKYTDTKEVKAADYTVEYAAGKWNVTVEPGGRKVAANFDAAKKELTFEGMNITVNGNAQEGDSIVVQSVGNVIAGMEVAVTDPSKIAAAGSLNADGTTAPSDNENMKKLFELPDQKVIDGKTTIAGGYGSLISMVGNKVNTAQVDFDAQVSITKSIVKQQQSVSGVNLDEEYGEMYRIQEYYMANAKVIQTANSMFDAIMQVL</sequence>
<dbReference type="RefSeq" id="WP_286038958.1">
    <property type="nucleotide sequence ID" value="NZ_JASVWJ010000006.1"/>
</dbReference>
<reference evidence="12" key="1">
    <citation type="submission" date="2023-06" db="EMBL/GenBank/DDBJ databases">
        <title>Acute promotion of culturable opportunistic pathogens and persistent increase of antibiotic resistance following antibiotic exposure in mouse gut microbiota.</title>
        <authorList>
            <person name="Li L."/>
            <person name="Wang B."/>
            <person name="Sun Y."/>
            <person name="Wang M."/>
            <person name="Xu H."/>
        </authorList>
    </citation>
    <scope>NUCLEOTIDE SEQUENCE</scope>
    <source>
        <strain evidence="12">EPA10_1</strain>
    </source>
</reference>
<dbReference type="Pfam" id="PF22638">
    <property type="entry name" value="FlgK_D1"/>
    <property type="match status" value="1"/>
</dbReference>
<dbReference type="Proteomes" id="UP001224739">
    <property type="component" value="Unassembled WGS sequence"/>
</dbReference>
<dbReference type="Pfam" id="PF06429">
    <property type="entry name" value="Flg_bbr_C"/>
    <property type="match status" value="1"/>
</dbReference>
<proteinExistence type="inferred from homology"/>
<evidence type="ECO:0000256" key="3">
    <source>
        <dbReference type="ARBA" id="ARBA00009677"/>
    </source>
</evidence>
<evidence type="ECO:0000256" key="5">
    <source>
        <dbReference type="ARBA" id="ARBA00022525"/>
    </source>
</evidence>
<feature type="domain" description="Flagellar basal body rod protein N-terminal" evidence="8">
    <location>
        <begin position="6"/>
        <end position="32"/>
    </location>
</feature>
<evidence type="ECO:0000313" key="12">
    <source>
        <dbReference type="EMBL" id="MDL5354485.1"/>
    </source>
</evidence>
<feature type="domain" description="Flagellar hook-associated protein 1 D2-like" evidence="10">
    <location>
        <begin position="338"/>
        <end position="415"/>
    </location>
</feature>
<dbReference type="InterPro" id="IPR053927">
    <property type="entry name" value="FlgK_helical"/>
</dbReference>
<comment type="caution">
    <text evidence="12">The sequence shown here is derived from an EMBL/GenBank/DDBJ whole genome shotgun (WGS) entry which is preliminary data.</text>
</comment>
<keyword evidence="6 7" id="KW-0975">Bacterial flagellum</keyword>
<gene>
    <name evidence="7 12" type="primary">flgK</name>
    <name evidence="12" type="ORF">QSH02_06455</name>
</gene>
<keyword evidence="12" id="KW-0969">Cilium</keyword>
<feature type="domain" description="Flagellar basal-body/hook protein C-terminal" evidence="9">
    <location>
        <begin position="511"/>
        <end position="549"/>
    </location>
</feature>
<evidence type="ECO:0000313" key="13">
    <source>
        <dbReference type="Proteomes" id="UP001224739"/>
    </source>
</evidence>
<evidence type="ECO:0000256" key="6">
    <source>
        <dbReference type="ARBA" id="ARBA00023143"/>
    </source>
</evidence>
<dbReference type="GO" id="GO:0005198">
    <property type="term" value="F:structural molecule activity"/>
    <property type="evidence" value="ECO:0007669"/>
    <property type="project" value="UniProtKB-UniRule"/>
</dbReference>
<evidence type="ECO:0000256" key="4">
    <source>
        <dbReference type="ARBA" id="ARBA00016244"/>
    </source>
</evidence>
<dbReference type="InterPro" id="IPR002371">
    <property type="entry name" value="FlgK"/>
</dbReference>
<dbReference type="GO" id="GO:0005576">
    <property type="term" value="C:extracellular region"/>
    <property type="evidence" value="ECO:0007669"/>
    <property type="project" value="UniProtKB-SubCell"/>
</dbReference>
<feature type="domain" description="Flagellar hook-associated protein FlgK helical" evidence="11">
    <location>
        <begin position="93"/>
        <end position="328"/>
    </location>
</feature>
<dbReference type="PANTHER" id="PTHR30033">
    <property type="entry name" value="FLAGELLAR HOOK-ASSOCIATED PROTEIN 1"/>
    <property type="match status" value="1"/>
</dbReference>
<dbReference type="InterPro" id="IPR019776">
    <property type="entry name" value="Flagellar_basal_body_rod_CS"/>
</dbReference>
<evidence type="ECO:0000259" key="9">
    <source>
        <dbReference type="Pfam" id="PF06429"/>
    </source>
</evidence>
<keyword evidence="12" id="KW-0966">Cell projection</keyword>